<dbReference type="EnsemblMetazoa" id="PPA28354.1">
    <property type="protein sequence ID" value="PPA28354.1"/>
    <property type="gene ID" value="WBGene00117908"/>
</dbReference>
<dbReference type="PANTHER" id="PTHR47961">
    <property type="entry name" value="DNA POLYMERASE THETA, PUTATIVE (AFU_ORTHOLOGUE AFUA_1G05260)-RELATED"/>
    <property type="match status" value="1"/>
</dbReference>
<dbReference type="InterPro" id="IPR057842">
    <property type="entry name" value="WH_MER3"/>
</dbReference>
<evidence type="ECO:0000313" key="7">
    <source>
        <dbReference type="EnsemblMetazoa" id="PPA28354.1"/>
    </source>
</evidence>
<dbReference type="SMART" id="SM00382">
    <property type="entry name" value="AAA"/>
    <property type="match status" value="2"/>
</dbReference>
<dbReference type="FunFam" id="3.40.50.300:FF:000231">
    <property type="entry name" value="Activating signal cointegrator 1 complex subunit 3"/>
    <property type="match status" value="1"/>
</dbReference>
<dbReference type="InterPro" id="IPR035892">
    <property type="entry name" value="C2_domain_sf"/>
</dbReference>
<evidence type="ECO:0000256" key="5">
    <source>
        <dbReference type="ARBA" id="ARBA00054527"/>
    </source>
</evidence>
<dbReference type="GO" id="GO:0005524">
    <property type="term" value="F:ATP binding"/>
    <property type="evidence" value="ECO:0007669"/>
    <property type="project" value="UniProtKB-KW"/>
</dbReference>
<dbReference type="FunFam" id="1.10.3380.10:FF:000002">
    <property type="entry name" value="Activating signal cointegrator 1 complex subunit 3"/>
    <property type="match status" value="1"/>
</dbReference>
<evidence type="ECO:0000256" key="4">
    <source>
        <dbReference type="ARBA" id="ARBA00022840"/>
    </source>
</evidence>
<dbReference type="SUPFAM" id="SSF52540">
    <property type="entry name" value="P-loop containing nucleoside triphosphate hydrolases"/>
    <property type="match status" value="4"/>
</dbReference>
<evidence type="ECO:0000256" key="3">
    <source>
        <dbReference type="ARBA" id="ARBA00022806"/>
    </source>
</evidence>
<organism evidence="7 8">
    <name type="scientific">Pristionchus pacificus</name>
    <name type="common">Parasitic nematode worm</name>
    <dbReference type="NCBI Taxonomy" id="54126"/>
    <lineage>
        <taxon>Eukaryota</taxon>
        <taxon>Metazoa</taxon>
        <taxon>Ecdysozoa</taxon>
        <taxon>Nematoda</taxon>
        <taxon>Chromadorea</taxon>
        <taxon>Rhabditida</taxon>
        <taxon>Rhabditina</taxon>
        <taxon>Diplogasteromorpha</taxon>
        <taxon>Diplogasteroidea</taxon>
        <taxon>Neodiplogasteridae</taxon>
        <taxon>Pristionchus</taxon>
    </lineage>
</organism>
<evidence type="ECO:0000256" key="2">
    <source>
        <dbReference type="ARBA" id="ARBA00022801"/>
    </source>
</evidence>
<evidence type="ECO:0000256" key="1">
    <source>
        <dbReference type="ARBA" id="ARBA00022741"/>
    </source>
</evidence>
<comment type="function">
    <text evidence="5">Catalyzes the ATP-dependent unwinding of U4/U6 RNA duplices, an essential step in the assembly of a catalytically active spliceosome. Plays a role in pre-mRNA splicing.</text>
</comment>
<dbReference type="GO" id="GO:0003676">
    <property type="term" value="F:nucleic acid binding"/>
    <property type="evidence" value="ECO:0007669"/>
    <property type="project" value="InterPro"/>
</dbReference>
<dbReference type="SMART" id="SM00487">
    <property type="entry name" value="DEXDc"/>
    <property type="match status" value="2"/>
</dbReference>
<dbReference type="Gene3D" id="1.10.10.10">
    <property type="entry name" value="Winged helix-like DNA-binding domain superfamily/Winged helix DNA-binding domain"/>
    <property type="match status" value="2"/>
</dbReference>
<keyword evidence="3" id="KW-0347">Helicase</keyword>
<dbReference type="InterPro" id="IPR014756">
    <property type="entry name" value="Ig_E-set"/>
</dbReference>
<evidence type="ECO:0000313" key="8">
    <source>
        <dbReference type="Proteomes" id="UP000005239"/>
    </source>
</evidence>
<dbReference type="Gene3D" id="2.60.40.150">
    <property type="entry name" value="C2 domain"/>
    <property type="match status" value="2"/>
</dbReference>
<dbReference type="GO" id="GO:0004386">
    <property type="term" value="F:helicase activity"/>
    <property type="evidence" value="ECO:0007669"/>
    <property type="project" value="UniProtKB-KW"/>
</dbReference>
<dbReference type="FunFam" id="3.40.50.300:FF:000102">
    <property type="entry name" value="RNA helicase, activating signal cointegrator 1"/>
    <property type="match status" value="1"/>
</dbReference>
<dbReference type="InterPro" id="IPR003593">
    <property type="entry name" value="AAA+_ATPase"/>
</dbReference>
<dbReference type="SUPFAM" id="SSF81296">
    <property type="entry name" value="E set domains"/>
    <property type="match status" value="1"/>
</dbReference>
<dbReference type="Pfam" id="PF23445">
    <property type="entry name" value="WHD_SNRNP200"/>
    <property type="match status" value="2"/>
</dbReference>
<dbReference type="SUPFAM" id="SSF158702">
    <property type="entry name" value="Sec63 N-terminal domain-like"/>
    <property type="match status" value="2"/>
</dbReference>
<protein>
    <submittedName>
        <fullName evidence="7">Helicase</fullName>
    </submittedName>
</protein>
<feature type="compositionally biased region" description="Low complexity" evidence="6">
    <location>
        <begin position="19"/>
        <end position="32"/>
    </location>
</feature>
<dbReference type="InterPro" id="IPR036388">
    <property type="entry name" value="WH-like_DNA-bd_sf"/>
</dbReference>
<reference evidence="8" key="1">
    <citation type="journal article" date="2008" name="Nat. Genet.">
        <title>The Pristionchus pacificus genome provides a unique perspective on nematode lifestyle and parasitism.</title>
        <authorList>
            <person name="Dieterich C."/>
            <person name="Clifton S.W."/>
            <person name="Schuster L.N."/>
            <person name="Chinwalla A."/>
            <person name="Delehaunty K."/>
            <person name="Dinkelacker I."/>
            <person name="Fulton L."/>
            <person name="Fulton R."/>
            <person name="Godfrey J."/>
            <person name="Minx P."/>
            <person name="Mitreva M."/>
            <person name="Roeseler W."/>
            <person name="Tian H."/>
            <person name="Witte H."/>
            <person name="Yang S.P."/>
            <person name="Wilson R.K."/>
            <person name="Sommer R.J."/>
        </authorList>
    </citation>
    <scope>NUCLEOTIDE SEQUENCE [LARGE SCALE GENOMIC DNA]</scope>
    <source>
        <strain evidence="8">PS312</strain>
    </source>
</reference>
<dbReference type="FunFam" id="1.10.10.10:FF:000024">
    <property type="entry name" value="U5 small nuclear ribonucleoprotein helicase"/>
    <property type="match status" value="1"/>
</dbReference>
<proteinExistence type="predicted"/>
<dbReference type="FunFam" id="1.10.10.10:FF:000012">
    <property type="entry name" value="U5 small nuclear ribonucleoprotein helicase"/>
    <property type="match status" value="1"/>
</dbReference>
<keyword evidence="4" id="KW-0067">ATP-binding</keyword>
<dbReference type="FunFam" id="3.40.50.300:FF:000062">
    <property type="entry name" value="U5 small nuclear ribonucleoprotein helicase"/>
    <property type="match status" value="1"/>
</dbReference>
<dbReference type="InterPro" id="IPR027417">
    <property type="entry name" value="P-loop_NTPase"/>
</dbReference>
<dbReference type="InterPro" id="IPR011545">
    <property type="entry name" value="DEAD/DEAH_box_helicase_dom"/>
</dbReference>
<dbReference type="InterPro" id="IPR014001">
    <property type="entry name" value="Helicase_ATP-bd"/>
</dbReference>
<dbReference type="GO" id="GO:0016787">
    <property type="term" value="F:hydrolase activity"/>
    <property type="evidence" value="ECO:0007669"/>
    <property type="project" value="UniProtKB-KW"/>
</dbReference>
<gene>
    <name evidence="7" type="primary">WBGene00117908</name>
</gene>
<sequence>MSRHRLKGTRDALDKLLDDSTSSLDGKSSKLLPFHPKNASKPEDEEDLEPFSSEFARLHGLLLAAAHSIHQKHEVALLLRMLTNTITVVGAGKRVRYRVLMALNMFKSSGSTPKDAEVESANAGIFENADLFEKGTLELILELISRLRTIVGMKSLHESAALCWSRVCGRPEIVPDPPLVPIRKNGESAPFRTEELLLSPMARDTMNVIERVLKEGISVSTVEMETHDTCLDYIPSELIWRKKVETKSDERIIEDESDDSRDDDLATSSGGITGLSVVELAQSIEMMIPDSEMILKTLFELIVGERTDDDIQGELIDLLGFELFETVGKILENRASLREQLYEAKKQNVAKISSLAPSRLVRLNPNGGGGGYCQQVVVQTRGEAEMRKEMRREQKKMNREMNRITHAFGEEQKLEIELAQREIFRKRQLEMEALKWEPSLRAAATQKEVYPFVFDGAVHAAETVVAINGLKYALPEGSERIDKKAYEVVKVPPVKRDSVQDVKHVYIKDLDEIGQLGFKGFEKLNTIQSIVFEQAYRTRENLLICAPTGAGKTNIAMLSILNTVHEHRTRDGTIMKDDFKIIYIAPMKALATEMTDSFGKRLAPLGLKVKELTGDTTLSKKEIDETQMLILTPEKWDVVTRKTGDNALASLVRLLIIDEVHLLHDDRGPVIETIVARTLRQVEMSQTGIRIVGLSATLPNYVDVARFLRVNPYKGLFFFDGRFRPVPLSQKFIGVRKPTGNHRENMQIMDDVAYDEALDFVKRGHQVLVFVHARNATANLAEYFRMKAAKQGDSTVFVPAAATATASYQTSKKNCMSSRNGQLNTFFQSGFGIHHAGLQRSDRILMEKVFAAGHISVLFCTATLAWGVNLPAHAVIIRGTEVFDSEKGAFADIGVLDVQQIFGRAGRPQFENEGHGIIITWIKSIDKYLGMLVRQAPIESQFFKKIHDNLNAEIALGTVSNIDEAVEWLSYSYFTIRAKINPTAYGMPHGITKTDPQLRNRLTKMLTEVAEQLDKNHMIRYDSLNHFLSSTDLGRIASNFYIKYETIEMLNEKGLPVEFGEFLSDDKTIGLIAQATEFSQLKIREEEIPDLETLTAFGCVLPIRGGGLASVPGKVNCLIQSFISRSSIPSFSLMSETLYVQQNASRISRAFFEIALKKGWADATVSLLTISKSIEKRMWPNQSPLRQLVPDFIQMGEVEKIEARRMKEGQIYDLAPKELNNMFRVNGERAYECLRMLPRVHVDATFKPITATIVQVEAILTPIFMWNTRMLGKAGAQAFWVILENNDENLIVHQERIAINKKKVDQQEPQRVIFTIPIRQNQLSKTFKLRVASDFYMVEDTLIALDLHNCTLPEAGKAHTDLLPLDPLPIKALGNREFESIYSFKAFNPIQTQAFHALFHTDESVLLGAPTGSGKTCIAELAIFRLLRAHPGKKCVYIAPLKALVRERVADWQEKFEKRMGYKVLELSGDVTPDVATLNASPILIATPEKWDGVTRSWATREYVRNVGLVIIDEIHLLGVERGNVLEAIVTRLKLVTRRSCLRSEPARLIGLSTALANAGDVGAWLGIKDAYLFNFRPAVRPVPVNVHISGFPGQHYCPRMALMNKPAFKAILTYSPSKPVIVFVASRRQTRLTAMAFISHLVSHDDPRQWLKCSPTELEEHVRSIRDENLKLTLPFGIGMHHAGLMPAERALVEHLFVERKIQVLIATATLAWGINMPAHLVVVKGTEYFDGKTGKYVDFPVTDVLQMMGRAGRPQYDDSAVAVIYVQDSKKNFYKRFLYEPFPVESSLLPQLANHVNAEINAGTITSRQQMMEYLAGTYLYRRLFVNPNFYGLDDLSEDSLSAFLTELIDKSMSDLVDSNCIEISEEEGTVRSTPFGRLASVYYLEHMSIRFLTSTMKAKMNVEQVLNALTDIPQYAEIPVRHNEDEINAKMARSCRMRLTGRDMGCPHTKTNILFQTHFSRTSLQTDYRTDQRSVIECCVRILQAMREVASLNGWMSTALTMGTLQQMCHSGRWWDDHPLLSLPHLTEDDAIAIDARATVPSLQSQFGVESSTGTNEVVKRGKKMMMERTTLSDKEAEEALSALARWPILHLVSYSMDDGPSIGMDERGERRPIEMDKRRMSTLRLRLENRGPGKYQSEAILPHWPKDKSASWLISLGMRDEDLLLSSTPLAPVMGKGRATVRFRAPEKSGRMDLTLVIQSDCYLGIDQEYTIPVLVRSPSMVPLSPPSTSFFDPYATYQKATEDMMNDDHRKPIPETVNLDLFSAQLSGDKELTKECHSLLRLPSTIIALGDIEYERIGLLYEIDFIMHRRQVRIILQAMVYASMKGSSLGQFAHLTGFNFVNFVDSCQPLNPFAMRALDNTTLIRLLRWAYSTDSLLVIAEVEKFLLHESGSDLFNEYQLLHLAHRFNMPKLRMRCLSTLRSLEDMEDFKGDDNYDAQLSIMDHSLLSMRTEYLQHLETMKLAPDANFFLWDFHSGRTFEESINERYIPSEQKIEEEMEVEEDCGFGGEIVGLL</sequence>
<dbReference type="FunFam" id="3.40.50.300:FF:000254">
    <property type="entry name" value="U5 small nuclear ribonucleoprotein helicase"/>
    <property type="match status" value="1"/>
</dbReference>
<dbReference type="Gene3D" id="3.40.50.300">
    <property type="entry name" value="P-loop containing nucleotide triphosphate hydrolases"/>
    <property type="match status" value="4"/>
</dbReference>
<dbReference type="CDD" id="cd18795">
    <property type="entry name" value="SF2_C_Ski2"/>
    <property type="match status" value="2"/>
</dbReference>
<dbReference type="PROSITE" id="PS51194">
    <property type="entry name" value="HELICASE_CTER"/>
    <property type="match status" value="2"/>
</dbReference>
<accession>A0A8R1YMP2</accession>
<dbReference type="Pfam" id="PF00270">
    <property type="entry name" value="DEAD"/>
    <property type="match status" value="2"/>
</dbReference>
<dbReference type="Pfam" id="PF02889">
    <property type="entry name" value="Sec63"/>
    <property type="match status" value="2"/>
</dbReference>
<dbReference type="Proteomes" id="UP000005239">
    <property type="component" value="Unassembled WGS sequence"/>
</dbReference>
<dbReference type="InterPro" id="IPR050474">
    <property type="entry name" value="Hel308_SKI2-like"/>
</dbReference>
<dbReference type="Pfam" id="PF00271">
    <property type="entry name" value="Helicase_C"/>
    <property type="match status" value="1"/>
</dbReference>
<reference evidence="7" key="2">
    <citation type="submission" date="2022-06" db="UniProtKB">
        <authorList>
            <consortium name="EnsemblMetazoa"/>
        </authorList>
    </citation>
    <scope>IDENTIFICATION</scope>
    <source>
        <strain evidence="7">PS312</strain>
    </source>
</reference>
<feature type="region of interest" description="Disordered" evidence="6">
    <location>
        <begin position="17"/>
        <end position="48"/>
    </location>
</feature>
<dbReference type="InterPro" id="IPR036390">
    <property type="entry name" value="WH_DNA-bd_sf"/>
</dbReference>
<accession>A0A2A6B7L6</accession>
<dbReference type="SMART" id="SM00973">
    <property type="entry name" value="Sec63"/>
    <property type="match status" value="2"/>
</dbReference>
<dbReference type="Gene3D" id="1.10.3380.10">
    <property type="entry name" value="Sec63 N-terminal domain-like domain"/>
    <property type="match status" value="2"/>
</dbReference>
<keyword evidence="8" id="KW-1185">Reference proteome</keyword>
<dbReference type="PROSITE" id="PS51192">
    <property type="entry name" value="HELICASE_ATP_BIND_1"/>
    <property type="match status" value="2"/>
</dbReference>
<dbReference type="PANTHER" id="PTHR47961:SF13">
    <property type="entry name" value="ACTIVATING SIGNAL COINTEGRATOR 1 COMPLEX SUBUNIT 3"/>
    <property type="match status" value="1"/>
</dbReference>
<dbReference type="InterPro" id="IPR001650">
    <property type="entry name" value="Helicase_C-like"/>
</dbReference>
<keyword evidence="1" id="KW-0547">Nucleotide-binding</keyword>
<evidence type="ECO:0000256" key="6">
    <source>
        <dbReference type="SAM" id="MobiDB-lite"/>
    </source>
</evidence>
<keyword evidence="2" id="KW-0378">Hydrolase</keyword>
<dbReference type="SMART" id="SM00490">
    <property type="entry name" value="HELICc"/>
    <property type="match status" value="2"/>
</dbReference>
<dbReference type="InterPro" id="IPR004179">
    <property type="entry name" value="Sec63-dom"/>
</dbReference>
<dbReference type="SUPFAM" id="SSF46785">
    <property type="entry name" value="Winged helix' DNA-binding domain"/>
    <property type="match status" value="2"/>
</dbReference>
<name>A0A2A6B7L6_PRIPA</name>
<dbReference type="CDD" id="cd18020">
    <property type="entry name" value="DEXHc_ASCC3_1"/>
    <property type="match status" value="1"/>
</dbReference>